<dbReference type="VEuPathDB" id="PiroplasmaDB:TOT_010000366"/>
<reference evidence="1 2" key="1">
    <citation type="journal article" date="2012" name="MBio">
        <title>Comparative genome analysis of three eukaryotic parasites with differing abilities to transform leukocytes reveals key mediators of Theileria-induced leukocyte transformation.</title>
        <authorList>
            <person name="Hayashida K."/>
            <person name="Hara Y."/>
            <person name="Abe T."/>
            <person name="Yamasaki C."/>
            <person name="Toyoda A."/>
            <person name="Kosuge T."/>
            <person name="Suzuki Y."/>
            <person name="Sato Y."/>
            <person name="Kawashima S."/>
            <person name="Katayama T."/>
            <person name="Wakaguri H."/>
            <person name="Inoue N."/>
            <person name="Homma K."/>
            <person name="Tada-Umezaki M."/>
            <person name="Yagi Y."/>
            <person name="Fujii Y."/>
            <person name="Habara T."/>
            <person name="Kanehisa M."/>
            <person name="Watanabe H."/>
            <person name="Ito K."/>
            <person name="Gojobori T."/>
            <person name="Sugawara H."/>
            <person name="Imanishi T."/>
            <person name="Weir W."/>
            <person name="Gardner M."/>
            <person name="Pain A."/>
            <person name="Shiels B."/>
            <person name="Hattori M."/>
            <person name="Nene V."/>
            <person name="Sugimoto C."/>
        </authorList>
    </citation>
    <scope>NUCLEOTIDE SEQUENCE [LARGE SCALE GENOMIC DNA]</scope>
    <source>
        <strain evidence="1 2">Shintoku</strain>
    </source>
</reference>
<evidence type="ECO:0000313" key="2">
    <source>
        <dbReference type="Proteomes" id="UP000003786"/>
    </source>
</evidence>
<accession>J4DNG1</accession>
<organism evidence="1 2">
    <name type="scientific">Theileria orientalis strain Shintoku</name>
    <dbReference type="NCBI Taxonomy" id="869250"/>
    <lineage>
        <taxon>Eukaryota</taxon>
        <taxon>Sar</taxon>
        <taxon>Alveolata</taxon>
        <taxon>Apicomplexa</taxon>
        <taxon>Aconoidasida</taxon>
        <taxon>Piroplasmida</taxon>
        <taxon>Theileriidae</taxon>
        <taxon>Theileria</taxon>
    </lineage>
</organism>
<gene>
    <name evidence="1" type="ORF">TOT_010000366</name>
</gene>
<sequence>MYTFKTEKRKYNLFDYVFKFYFNSDDIVRAALEPNVLNVVLLKQRLNMLQK</sequence>
<protein>
    <submittedName>
        <fullName evidence="1">Uncharacterized protein</fullName>
    </submittedName>
</protein>
<dbReference type="RefSeq" id="XP_009689200.1">
    <property type="nucleotide sequence ID" value="XM_009690905.1"/>
</dbReference>
<dbReference type="GeneID" id="20713290"/>
<dbReference type="EMBL" id="AP011946">
    <property type="protein sequence ID" value="BAM38899.1"/>
    <property type="molecule type" value="Genomic_DNA"/>
</dbReference>
<dbReference type="Proteomes" id="UP000003786">
    <property type="component" value="Chromosome 1"/>
</dbReference>
<evidence type="ECO:0000313" key="1">
    <source>
        <dbReference type="EMBL" id="BAM38899.1"/>
    </source>
</evidence>
<dbReference type="KEGG" id="tot:TOT_010000366"/>
<dbReference type="AlphaFoldDB" id="J4DNG1"/>
<name>J4DNG1_THEOR</name>
<keyword evidence="2" id="KW-1185">Reference proteome</keyword>
<proteinExistence type="predicted"/>